<comment type="caution">
    <text evidence="2">The sequence shown here is derived from an EMBL/GenBank/DDBJ whole genome shotgun (WGS) entry which is preliminary data.</text>
</comment>
<feature type="non-terminal residue" evidence="2">
    <location>
        <position position="1"/>
    </location>
</feature>
<reference evidence="2 3" key="1">
    <citation type="journal article" date="2024" name="Nat. Commun.">
        <title>Phylogenomics reveals the evolutionary origins of lichenization in chlorophyte algae.</title>
        <authorList>
            <person name="Puginier C."/>
            <person name="Libourel C."/>
            <person name="Otte J."/>
            <person name="Skaloud P."/>
            <person name="Haon M."/>
            <person name="Grisel S."/>
            <person name="Petersen M."/>
            <person name="Berrin J.G."/>
            <person name="Delaux P.M."/>
            <person name="Dal Grande F."/>
            <person name="Keller J."/>
        </authorList>
    </citation>
    <scope>NUCLEOTIDE SEQUENCE [LARGE SCALE GENOMIC DNA]</scope>
    <source>
        <strain evidence="2 3">SAG 2145</strain>
    </source>
</reference>
<name>A0AAW1PR71_9CHLO</name>
<evidence type="ECO:0000313" key="2">
    <source>
        <dbReference type="EMBL" id="KAK9816176.1"/>
    </source>
</evidence>
<dbReference type="EMBL" id="JALJOS010000089">
    <property type="protein sequence ID" value="KAK9816176.1"/>
    <property type="molecule type" value="Genomic_DNA"/>
</dbReference>
<keyword evidence="3" id="KW-1185">Reference proteome</keyword>
<protein>
    <submittedName>
        <fullName evidence="2">Uncharacterized protein</fullName>
    </submittedName>
</protein>
<feature type="compositionally biased region" description="Basic and acidic residues" evidence="1">
    <location>
        <begin position="110"/>
        <end position="124"/>
    </location>
</feature>
<feature type="region of interest" description="Disordered" evidence="1">
    <location>
        <begin position="59"/>
        <end position="156"/>
    </location>
</feature>
<evidence type="ECO:0000256" key="1">
    <source>
        <dbReference type="SAM" id="MobiDB-lite"/>
    </source>
</evidence>
<gene>
    <name evidence="2" type="ORF">WJX74_002543</name>
</gene>
<proteinExistence type="predicted"/>
<sequence length="156" mass="16759">HAASKPAADLSGYLVLTMPLPSGVAKLGFRVCGSAHLQSNKRTTFNRSVRRTALARPAVMIGSINDPEKTKANKEKKKNDSEWAEPRNNNPLEKVSLMRDNPEGDTDQQDAERGVAAEEKKQKGIDGLSGPQKAVDKAVTGIQEAITGKSDPPKAD</sequence>
<organism evidence="2 3">
    <name type="scientific">Apatococcus lobatus</name>
    <dbReference type="NCBI Taxonomy" id="904363"/>
    <lineage>
        <taxon>Eukaryota</taxon>
        <taxon>Viridiplantae</taxon>
        <taxon>Chlorophyta</taxon>
        <taxon>core chlorophytes</taxon>
        <taxon>Trebouxiophyceae</taxon>
        <taxon>Chlorellales</taxon>
        <taxon>Chlorellaceae</taxon>
        <taxon>Apatococcus</taxon>
    </lineage>
</organism>
<accession>A0AAW1PR71</accession>
<feature type="compositionally biased region" description="Basic and acidic residues" evidence="1">
    <location>
        <begin position="66"/>
        <end position="85"/>
    </location>
</feature>
<dbReference type="Proteomes" id="UP001438707">
    <property type="component" value="Unassembled WGS sequence"/>
</dbReference>
<evidence type="ECO:0000313" key="3">
    <source>
        <dbReference type="Proteomes" id="UP001438707"/>
    </source>
</evidence>
<dbReference type="AlphaFoldDB" id="A0AAW1PR71"/>